<dbReference type="AlphaFoldDB" id="A0A0E2CZW3"/>
<reference evidence="1 2" key="1">
    <citation type="submission" date="2012-10" db="EMBL/GenBank/DDBJ databases">
        <authorList>
            <person name="Harkins D.M."/>
            <person name="Durkin A.S."/>
            <person name="Brinkac L.M."/>
            <person name="Haft D.H."/>
            <person name="Selengut J.D."/>
            <person name="Sanka R."/>
            <person name="DePew J."/>
            <person name="Purushe J."/>
            <person name="Chanthongthip A."/>
            <person name="Lattana O."/>
            <person name="Phetsouvanh R."/>
            <person name="Newton P.N."/>
            <person name="Vinetz J.M."/>
            <person name="Sutton G.G."/>
            <person name="Nierman W.C."/>
            <person name="Fouts D.E."/>
        </authorList>
    </citation>
    <scope>NUCLEOTIDE SEQUENCE [LARGE SCALE GENOMIC DNA]</scope>
    <source>
        <strain evidence="1 2">UI 12758</strain>
    </source>
</reference>
<dbReference type="EMBL" id="AHNR02000067">
    <property type="protein sequence ID" value="EKR53323.1"/>
    <property type="molecule type" value="Genomic_DNA"/>
</dbReference>
<comment type="caution">
    <text evidence="1">The sequence shown here is derived from an EMBL/GenBank/DDBJ whole genome shotgun (WGS) entry which is preliminary data.</text>
</comment>
<proteinExistence type="predicted"/>
<protein>
    <recommendedName>
        <fullName evidence="3">Tetratricopeptide repeat protein</fullName>
    </recommendedName>
</protein>
<sequence>MRTRKNFTSIWDELDYLYCKILKWFYSSTPNYTKLKLFADRLGKLLNKIKPGPMAIRIEEYRSLVCEVKGDLTGAIRHRRREIKLLKRLLSLSEYPKLSSELVGDYSDLVDRLILLSILYQNIGFSQKAINCLKEAKELSKRHRFHFPAGKLLDTYNQQK</sequence>
<dbReference type="Proteomes" id="UP000001340">
    <property type="component" value="Unassembled WGS sequence"/>
</dbReference>
<organism evidence="1 2">
    <name type="scientific">Leptospira interrogans str. UI 12758</name>
    <dbReference type="NCBI Taxonomy" id="1049938"/>
    <lineage>
        <taxon>Bacteria</taxon>
        <taxon>Pseudomonadati</taxon>
        <taxon>Spirochaetota</taxon>
        <taxon>Spirochaetia</taxon>
        <taxon>Leptospirales</taxon>
        <taxon>Leptospiraceae</taxon>
        <taxon>Leptospira</taxon>
    </lineage>
</organism>
<gene>
    <name evidence="1" type="ORF">LEP1GSC105_1194</name>
</gene>
<dbReference type="RefSeq" id="WP_001260463.1">
    <property type="nucleotide sequence ID" value="NZ_AHNR02000067.1"/>
</dbReference>
<evidence type="ECO:0000313" key="2">
    <source>
        <dbReference type="Proteomes" id="UP000001340"/>
    </source>
</evidence>
<name>A0A0E2CZW3_LEPIR</name>
<evidence type="ECO:0008006" key="3">
    <source>
        <dbReference type="Google" id="ProtNLM"/>
    </source>
</evidence>
<evidence type="ECO:0000313" key="1">
    <source>
        <dbReference type="EMBL" id="EKR53323.1"/>
    </source>
</evidence>
<accession>A0A0E2CZW3</accession>